<evidence type="ECO:0000313" key="1">
    <source>
        <dbReference type="EMBL" id="GLI55392.1"/>
    </source>
</evidence>
<gene>
    <name evidence="1" type="ORF">PM10SUCC1_09060</name>
</gene>
<dbReference type="RefSeq" id="WP_281833813.1">
    <property type="nucleotide sequence ID" value="NZ_BSDY01000003.1"/>
</dbReference>
<dbReference type="Proteomes" id="UP001144471">
    <property type="component" value="Unassembled WGS sequence"/>
</dbReference>
<dbReference type="AlphaFoldDB" id="A0A9W6GKR3"/>
<proteinExistence type="predicted"/>
<evidence type="ECO:0000313" key="2">
    <source>
        <dbReference type="Proteomes" id="UP001144471"/>
    </source>
</evidence>
<name>A0A9W6GKR3_9FUSO</name>
<comment type="caution">
    <text evidence="1">The sequence shown here is derived from an EMBL/GenBank/DDBJ whole genome shotgun (WGS) entry which is preliminary data.</text>
</comment>
<protein>
    <recommendedName>
        <fullName evidence="3">Fimbrial protein</fullName>
    </recommendedName>
</protein>
<keyword evidence="2" id="KW-1185">Reference proteome</keyword>
<sequence>MFLRKELVIAGLLFSSSLFSGIFYGEGYFDGIGYGDIVTVEAKTGESGQPYYARMTGPKKIIIYDWTSSPNFTFTLDNAFTAELYPKNRDNAYARWGVDKAAVKGETADGLSITPTAQDGANWSHDTDKDGVQYYKRDRDLTSDRLTLDIKMHFVARRRPVTFSWGAYYWEKKSNTHWTNNSTEIIHTYPMDLYCRDIDFGVLEGSLIGKNAQGTIDFNAQAGERFTLSFPREITMTGGNSGNSSILIDVDVDVDGNSSGTMTFTRNDSMYPNSYPLNLTVSPRNPVEHFEIGSYSGIVQLGVVHL</sequence>
<accession>A0A9W6GKR3</accession>
<dbReference type="EMBL" id="BSDY01000003">
    <property type="protein sequence ID" value="GLI55392.1"/>
    <property type="molecule type" value="Genomic_DNA"/>
</dbReference>
<organism evidence="1 2">
    <name type="scientific">Propionigenium maris DSM 9537</name>
    <dbReference type="NCBI Taxonomy" id="1123000"/>
    <lineage>
        <taxon>Bacteria</taxon>
        <taxon>Fusobacteriati</taxon>
        <taxon>Fusobacteriota</taxon>
        <taxon>Fusobacteriia</taxon>
        <taxon>Fusobacteriales</taxon>
        <taxon>Fusobacteriaceae</taxon>
        <taxon>Propionigenium</taxon>
    </lineage>
</organism>
<evidence type="ECO:0008006" key="3">
    <source>
        <dbReference type="Google" id="ProtNLM"/>
    </source>
</evidence>
<reference evidence="1" key="1">
    <citation type="submission" date="2022-12" db="EMBL/GenBank/DDBJ databases">
        <title>Reference genome sequencing for broad-spectrum identification of bacterial and archaeal isolates by mass spectrometry.</title>
        <authorList>
            <person name="Sekiguchi Y."/>
            <person name="Tourlousse D.M."/>
        </authorList>
    </citation>
    <scope>NUCLEOTIDE SEQUENCE</scope>
    <source>
        <strain evidence="1">10succ1</strain>
    </source>
</reference>